<dbReference type="Proteomes" id="UP000054630">
    <property type="component" value="Unassembled WGS sequence"/>
</dbReference>
<organism evidence="2 3">
    <name type="scientific">Trichinella nelsoni</name>
    <dbReference type="NCBI Taxonomy" id="6336"/>
    <lineage>
        <taxon>Eukaryota</taxon>
        <taxon>Metazoa</taxon>
        <taxon>Ecdysozoa</taxon>
        <taxon>Nematoda</taxon>
        <taxon>Enoplea</taxon>
        <taxon>Dorylaimia</taxon>
        <taxon>Trichinellida</taxon>
        <taxon>Trichinellidae</taxon>
        <taxon>Trichinella</taxon>
    </lineage>
</organism>
<sequence>MEFCDALRSAKSSQGFTSESEGMGVLRKSSVLVKGVANEGELSPIKGEVSCSILFLHSLSNHRRENTLQNQNLQNSSRQSHLNSSHQIHPNSSHQIHLNSSRQTHPNS</sequence>
<feature type="region of interest" description="Disordered" evidence="1">
    <location>
        <begin position="1"/>
        <end position="21"/>
    </location>
</feature>
<proteinExistence type="predicted"/>
<feature type="compositionally biased region" description="Polar residues" evidence="1">
    <location>
        <begin position="10"/>
        <end position="20"/>
    </location>
</feature>
<dbReference type="AlphaFoldDB" id="A0A0V0RIC6"/>
<protein>
    <submittedName>
        <fullName evidence="2">Uncharacterized protein</fullName>
    </submittedName>
</protein>
<evidence type="ECO:0000256" key="1">
    <source>
        <dbReference type="SAM" id="MobiDB-lite"/>
    </source>
</evidence>
<evidence type="ECO:0000313" key="3">
    <source>
        <dbReference type="Proteomes" id="UP000054630"/>
    </source>
</evidence>
<dbReference type="EMBL" id="JYDL01000167">
    <property type="protein sequence ID" value="KRX14241.1"/>
    <property type="molecule type" value="Genomic_DNA"/>
</dbReference>
<evidence type="ECO:0000313" key="2">
    <source>
        <dbReference type="EMBL" id="KRX14241.1"/>
    </source>
</evidence>
<accession>A0A0V0RIC6</accession>
<feature type="compositionally biased region" description="Low complexity" evidence="1">
    <location>
        <begin position="67"/>
        <end position="87"/>
    </location>
</feature>
<gene>
    <name evidence="2" type="ORF">T07_10770</name>
</gene>
<comment type="caution">
    <text evidence="2">The sequence shown here is derived from an EMBL/GenBank/DDBJ whole genome shotgun (WGS) entry which is preliminary data.</text>
</comment>
<reference evidence="2 3" key="1">
    <citation type="submission" date="2015-01" db="EMBL/GenBank/DDBJ databases">
        <title>Evolution of Trichinella species and genotypes.</title>
        <authorList>
            <person name="Korhonen P.K."/>
            <person name="Edoardo P."/>
            <person name="Giuseppe L.R."/>
            <person name="Gasser R.B."/>
        </authorList>
    </citation>
    <scope>NUCLEOTIDE SEQUENCE [LARGE SCALE GENOMIC DNA]</scope>
    <source>
        <strain evidence="2">ISS37</strain>
    </source>
</reference>
<keyword evidence="3" id="KW-1185">Reference proteome</keyword>
<name>A0A0V0RIC6_9BILA</name>
<feature type="region of interest" description="Disordered" evidence="1">
    <location>
        <begin position="66"/>
        <end position="108"/>
    </location>
</feature>
<feature type="compositionally biased region" description="Polar residues" evidence="1">
    <location>
        <begin position="88"/>
        <end position="108"/>
    </location>
</feature>